<comment type="caution">
    <text evidence="2">The sequence shown here is derived from an EMBL/GenBank/DDBJ whole genome shotgun (WGS) entry which is preliminary data.</text>
</comment>
<gene>
    <name evidence="2" type="ORF">CNYM01_13521</name>
</gene>
<sequence length="196" mass="20562">MRPALASPSPAPTLTHQAHQGTKQAKLATTQTLRAARPLCLPPMAPTQPMPLSSQAVAMLRLCPSICGCAYLAIHSHVHAQDTLSTRTLLRTPLRLYATTVQLRIYCGPDCAAQVPVSLPPSHGPSIHGPSGPVTGPMSHLMDHPQSHNAAPNSEASCPRPTSSGGRHRRGPWAVVDHGPWVVCYGIVAAVGAGPD</sequence>
<evidence type="ECO:0000256" key="1">
    <source>
        <dbReference type="SAM" id="MobiDB-lite"/>
    </source>
</evidence>
<evidence type="ECO:0000313" key="3">
    <source>
        <dbReference type="Proteomes" id="UP000070054"/>
    </source>
</evidence>
<reference evidence="2 3" key="1">
    <citation type="submission" date="2014-02" db="EMBL/GenBank/DDBJ databases">
        <title>The genome sequence of Colletotrichum nymphaeae SA-01.</title>
        <authorList>
            <person name="Baroncelli R."/>
            <person name="Thon M.R."/>
        </authorList>
    </citation>
    <scope>NUCLEOTIDE SEQUENCE [LARGE SCALE GENOMIC DNA]</scope>
    <source>
        <strain evidence="2 3">SA-01</strain>
    </source>
</reference>
<protein>
    <submittedName>
        <fullName evidence="2">Uncharacterized protein</fullName>
    </submittedName>
</protein>
<feature type="compositionally biased region" description="Low complexity" evidence="1">
    <location>
        <begin position="124"/>
        <end position="133"/>
    </location>
</feature>
<proteinExistence type="predicted"/>
<name>A0A135S5H5_9PEZI</name>
<keyword evidence="3" id="KW-1185">Reference proteome</keyword>
<organism evidence="2 3">
    <name type="scientific">Colletotrichum nymphaeae SA-01</name>
    <dbReference type="NCBI Taxonomy" id="1460502"/>
    <lineage>
        <taxon>Eukaryota</taxon>
        <taxon>Fungi</taxon>
        <taxon>Dikarya</taxon>
        <taxon>Ascomycota</taxon>
        <taxon>Pezizomycotina</taxon>
        <taxon>Sordariomycetes</taxon>
        <taxon>Hypocreomycetidae</taxon>
        <taxon>Glomerellales</taxon>
        <taxon>Glomerellaceae</taxon>
        <taxon>Colletotrichum</taxon>
        <taxon>Colletotrichum acutatum species complex</taxon>
    </lineage>
</organism>
<feature type="region of interest" description="Disordered" evidence="1">
    <location>
        <begin position="1"/>
        <end position="23"/>
    </location>
</feature>
<evidence type="ECO:0000313" key="2">
    <source>
        <dbReference type="EMBL" id="KXH31139.1"/>
    </source>
</evidence>
<dbReference type="EMBL" id="JEMN01001629">
    <property type="protein sequence ID" value="KXH31139.1"/>
    <property type="molecule type" value="Genomic_DNA"/>
</dbReference>
<dbReference type="Proteomes" id="UP000070054">
    <property type="component" value="Unassembled WGS sequence"/>
</dbReference>
<accession>A0A135S5H5</accession>
<feature type="compositionally biased region" description="Low complexity" evidence="1">
    <location>
        <begin position="1"/>
        <end position="15"/>
    </location>
</feature>
<feature type="region of interest" description="Disordered" evidence="1">
    <location>
        <begin position="122"/>
        <end position="172"/>
    </location>
</feature>
<dbReference type="AlphaFoldDB" id="A0A135S5H5"/>
<feature type="compositionally biased region" description="Polar residues" evidence="1">
    <location>
        <begin position="147"/>
        <end position="165"/>
    </location>
</feature>